<name>A0A163XT36_9BRAD</name>
<keyword evidence="1" id="KW-0812">Transmembrane</keyword>
<keyword evidence="1" id="KW-1133">Transmembrane helix</keyword>
<dbReference type="AlphaFoldDB" id="A0A163XT36"/>
<dbReference type="EMBL" id="LVYV01000045">
    <property type="protein sequence ID" value="KZD21327.1"/>
    <property type="molecule type" value="Genomic_DNA"/>
</dbReference>
<sequence>MSLFRRVALLIAAALLFAILDVIFAIVCMFVHSKLWLGRVDITAYHTAAVLLWPMLLGGLVSCAGLYWVWRKSGQDRASPLQQG</sequence>
<evidence type="ECO:0000313" key="3">
    <source>
        <dbReference type="Proteomes" id="UP000076574"/>
    </source>
</evidence>
<evidence type="ECO:0000256" key="1">
    <source>
        <dbReference type="SAM" id="Phobius"/>
    </source>
</evidence>
<feature type="transmembrane region" description="Helical" evidence="1">
    <location>
        <begin position="49"/>
        <end position="70"/>
    </location>
</feature>
<evidence type="ECO:0000313" key="2">
    <source>
        <dbReference type="EMBL" id="KZD21327.1"/>
    </source>
</evidence>
<gene>
    <name evidence="2" type="ORF">A4A58_13125</name>
</gene>
<comment type="caution">
    <text evidence="2">The sequence shown here is derived from an EMBL/GenBank/DDBJ whole genome shotgun (WGS) entry which is preliminary data.</text>
</comment>
<dbReference type="Proteomes" id="UP000076574">
    <property type="component" value="Unassembled WGS sequence"/>
</dbReference>
<protein>
    <submittedName>
        <fullName evidence="2">Uncharacterized protein</fullName>
    </submittedName>
</protein>
<organism evidence="2 3">
    <name type="scientific">Tardiphaga robiniae</name>
    <dbReference type="NCBI Taxonomy" id="943830"/>
    <lineage>
        <taxon>Bacteria</taxon>
        <taxon>Pseudomonadati</taxon>
        <taxon>Pseudomonadota</taxon>
        <taxon>Alphaproteobacteria</taxon>
        <taxon>Hyphomicrobiales</taxon>
        <taxon>Nitrobacteraceae</taxon>
        <taxon>Tardiphaga</taxon>
    </lineage>
</organism>
<keyword evidence="1" id="KW-0472">Membrane</keyword>
<keyword evidence="3" id="KW-1185">Reference proteome</keyword>
<reference evidence="2 3" key="1">
    <citation type="submission" date="2016-03" db="EMBL/GenBank/DDBJ databases">
        <title>Microsymbionts genomes from the relict species Vavilovia formosa (Stev.) Fed.</title>
        <authorList>
            <person name="Kopat V."/>
            <person name="Chirak E."/>
            <person name="Kimeklis A."/>
            <person name="Andronov E."/>
        </authorList>
    </citation>
    <scope>NUCLEOTIDE SEQUENCE [LARGE SCALE GENOMIC DNA]</scope>
    <source>
        <strain evidence="2 3">Vaf07</strain>
    </source>
</reference>
<proteinExistence type="predicted"/>
<accession>A0A163XT36</accession>